<reference evidence="4" key="1">
    <citation type="submission" date="2022-04" db="EMBL/GenBank/DDBJ databases">
        <title>Desulfatitalea alkaliphila sp. nov., a novel anaerobic sulfate-reducing bacterium isolated from terrestrial mud volcano, Taman Peninsula, Russia.</title>
        <authorList>
            <person name="Khomyakova M.A."/>
            <person name="Merkel A.Y."/>
            <person name="Slobodkin A.I."/>
        </authorList>
    </citation>
    <scope>NUCLEOTIDE SEQUENCE</scope>
    <source>
        <strain evidence="4">M08but</strain>
    </source>
</reference>
<evidence type="ECO:0000259" key="3">
    <source>
        <dbReference type="PROSITE" id="PS51668"/>
    </source>
</evidence>
<dbReference type="InterPro" id="IPR036413">
    <property type="entry name" value="YaeB-like_sf"/>
</dbReference>
<proteinExistence type="inferred from homology"/>
<keyword evidence="1" id="KW-0949">S-adenosyl-L-methionine</keyword>
<dbReference type="Pfam" id="PF01980">
    <property type="entry name" value="TrmO_N"/>
    <property type="match status" value="1"/>
</dbReference>
<dbReference type="SUPFAM" id="SSF118196">
    <property type="entry name" value="YaeB-like"/>
    <property type="match status" value="1"/>
</dbReference>
<dbReference type="InterPro" id="IPR023370">
    <property type="entry name" value="TrmO-like_N"/>
</dbReference>
<evidence type="ECO:0000256" key="1">
    <source>
        <dbReference type="ARBA" id="ARBA00022691"/>
    </source>
</evidence>
<feature type="domain" description="TsaA-like" evidence="3">
    <location>
        <begin position="6"/>
        <end position="137"/>
    </location>
</feature>
<evidence type="ECO:0000313" key="4">
    <source>
        <dbReference type="EMBL" id="MCJ8499866.1"/>
    </source>
</evidence>
<dbReference type="Proteomes" id="UP001165427">
    <property type="component" value="Unassembled WGS sequence"/>
</dbReference>
<gene>
    <name evidence="4" type="primary">tsaA</name>
    <name evidence="4" type="ORF">MRX98_04720</name>
</gene>
<evidence type="ECO:0000313" key="5">
    <source>
        <dbReference type="Proteomes" id="UP001165427"/>
    </source>
</evidence>
<protein>
    <submittedName>
        <fullName evidence="4">tRNA (N6-threonylcarbamoyladenosine(37)-N6)-methyltransferase TrmO</fullName>
    </submittedName>
</protein>
<dbReference type="InterPro" id="IPR040372">
    <property type="entry name" value="YaeB-like"/>
</dbReference>
<dbReference type="EMBL" id="JALJRB010000003">
    <property type="protein sequence ID" value="MCJ8499866.1"/>
    <property type="molecule type" value="Genomic_DNA"/>
</dbReference>
<accession>A0AA41R1C4</accession>
<dbReference type="CDD" id="cd09281">
    <property type="entry name" value="UPF0066"/>
    <property type="match status" value="1"/>
</dbReference>
<sequence>MQTITLQPIGVIHTPFDTLEGMPIQPAGAAEVKGRVEVEETYAEGLADVDGFSHLILIYLFHHSRGYHLTVTPFLDDRPRGLFATRAPRRPNPIGLSVVALESRQGNVLHVRGIDVLNGTPLLDIKPFVPAFDAPTASAVGWLTGKAGHSERVKADSRFREDTTQVK</sequence>
<name>A0AA41R1C4_9BACT</name>
<dbReference type="RefSeq" id="WP_246903446.1">
    <property type="nucleotide sequence ID" value="NZ_JALJRB010000003.1"/>
</dbReference>
<keyword evidence="5" id="KW-1185">Reference proteome</keyword>
<dbReference type="NCBIfam" id="TIGR00104">
    <property type="entry name" value="tRNA_TsaA"/>
    <property type="match status" value="1"/>
</dbReference>
<dbReference type="PANTHER" id="PTHR12818:SF0">
    <property type="entry name" value="TRNA (ADENINE(37)-N6)-METHYLTRANSFERASE"/>
    <property type="match status" value="1"/>
</dbReference>
<dbReference type="PANTHER" id="PTHR12818">
    <property type="entry name" value="TRNA (ADENINE(37)-N6)-METHYLTRANSFERASE"/>
    <property type="match status" value="1"/>
</dbReference>
<dbReference type="InterPro" id="IPR036414">
    <property type="entry name" value="YaeB_N_sf"/>
</dbReference>
<dbReference type="PROSITE" id="PS51668">
    <property type="entry name" value="TSAA_2"/>
    <property type="match status" value="1"/>
</dbReference>
<comment type="caution">
    <text evidence="4">The sequence shown here is derived from an EMBL/GenBank/DDBJ whole genome shotgun (WGS) entry which is preliminary data.</text>
</comment>
<organism evidence="4 5">
    <name type="scientific">Desulfatitalea alkaliphila</name>
    <dbReference type="NCBI Taxonomy" id="2929485"/>
    <lineage>
        <taxon>Bacteria</taxon>
        <taxon>Pseudomonadati</taxon>
        <taxon>Thermodesulfobacteriota</taxon>
        <taxon>Desulfobacteria</taxon>
        <taxon>Desulfobacterales</taxon>
        <taxon>Desulfosarcinaceae</taxon>
        <taxon>Desulfatitalea</taxon>
    </lineage>
</organism>
<dbReference type="AlphaFoldDB" id="A0AA41R1C4"/>
<comment type="similarity">
    <text evidence="2">Belongs to the tRNA methyltransferase O family.</text>
</comment>
<dbReference type="Gene3D" id="2.40.30.70">
    <property type="entry name" value="YaeB-like"/>
    <property type="match status" value="1"/>
</dbReference>
<evidence type="ECO:0000256" key="2">
    <source>
        <dbReference type="ARBA" id="ARBA00033753"/>
    </source>
</evidence>